<dbReference type="STRING" id="104452.A0A0L7KV17"/>
<sequence length="377" mass="42306">MKPALRAGIPDFNIPALEPFTVPRLKVNRTAPNLRIKATIKQAIAYGASNFKVEKLRINLNNKYVAEIKLFFPELYVTTDYDIRGSRILALDLSGKGKLRGNFTRSSICHYSDPNVALCIQRVAEQARHLLAQGVPSLNIQPLEPLKIPSIRLRQHNMPKKGFKYDAWLSDVMLKGITNYTFNNLDDPNVALCIQRVAEQARHLLAQGVPSLNIQPLEPLKIPSIRLRQHNMPKKGFKYDAWLSDVMLKGITNYTFNNLDVYPEELKVTANISLPQLHMHGMCTAGLEALGARVHKRMLIRDATVKLRCTGAVKADLMEAHSTTGEMEMITDHIVSMHSSDIAKEVQPAVETALAMVLEDIANKFLKHIPSEMVFAN</sequence>
<evidence type="ECO:0000313" key="1">
    <source>
        <dbReference type="EMBL" id="KOB67102.1"/>
    </source>
</evidence>
<dbReference type="Proteomes" id="UP000037510">
    <property type="component" value="Unassembled WGS sequence"/>
</dbReference>
<comment type="caution">
    <text evidence="1">The sequence shown here is derived from an EMBL/GenBank/DDBJ whole genome shotgun (WGS) entry which is preliminary data.</text>
</comment>
<protein>
    <submittedName>
        <fullName evidence="1">Uncharacterized protein</fullName>
    </submittedName>
</protein>
<reference evidence="1 2" key="1">
    <citation type="journal article" date="2015" name="Genome Biol. Evol.">
        <title>The genome of winter moth (Operophtera brumata) provides a genomic perspective on sexual dimorphism and phenology.</title>
        <authorList>
            <person name="Derks M.F."/>
            <person name="Smit S."/>
            <person name="Salis L."/>
            <person name="Schijlen E."/>
            <person name="Bossers A."/>
            <person name="Mateman C."/>
            <person name="Pijl A.S."/>
            <person name="de Ridder D."/>
            <person name="Groenen M.A."/>
            <person name="Visser M.E."/>
            <person name="Megens H.J."/>
        </authorList>
    </citation>
    <scope>NUCLEOTIDE SEQUENCE [LARGE SCALE GENOMIC DNA]</scope>
    <source>
        <strain evidence="1">WM2013NL</strain>
        <tissue evidence="1">Head and thorax</tissue>
    </source>
</reference>
<dbReference type="InterPro" id="IPR010562">
    <property type="entry name" value="Haemolymph_juvenile_hormone-bd"/>
</dbReference>
<dbReference type="PANTHER" id="PTHR11008:SF41">
    <property type="entry name" value="RE70318P"/>
    <property type="match status" value="1"/>
</dbReference>
<dbReference type="Pfam" id="PF06585">
    <property type="entry name" value="JHBP"/>
    <property type="match status" value="3"/>
</dbReference>
<name>A0A0L7KV17_OPEBR</name>
<keyword evidence="2" id="KW-1185">Reference proteome</keyword>
<dbReference type="PANTHER" id="PTHR11008">
    <property type="entry name" value="PROTEIN TAKEOUT-LIKE PROTEIN"/>
    <property type="match status" value="1"/>
</dbReference>
<proteinExistence type="predicted"/>
<accession>A0A0L7KV17</accession>
<gene>
    <name evidence="1" type="ORF">OBRU01_20202</name>
</gene>
<dbReference type="SMART" id="SM00700">
    <property type="entry name" value="JHBP"/>
    <property type="match status" value="1"/>
</dbReference>
<dbReference type="GO" id="GO:0005615">
    <property type="term" value="C:extracellular space"/>
    <property type="evidence" value="ECO:0007669"/>
    <property type="project" value="TreeGrafter"/>
</dbReference>
<feature type="non-terminal residue" evidence="1">
    <location>
        <position position="1"/>
    </location>
</feature>
<dbReference type="AlphaFoldDB" id="A0A0L7KV17"/>
<feature type="non-terminal residue" evidence="1">
    <location>
        <position position="377"/>
    </location>
</feature>
<organism evidence="1 2">
    <name type="scientific">Operophtera brumata</name>
    <name type="common">Winter moth</name>
    <name type="synonym">Phalaena brumata</name>
    <dbReference type="NCBI Taxonomy" id="104452"/>
    <lineage>
        <taxon>Eukaryota</taxon>
        <taxon>Metazoa</taxon>
        <taxon>Ecdysozoa</taxon>
        <taxon>Arthropoda</taxon>
        <taxon>Hexapoda</taxon>
        <taxon>Insecta</taxon>
        <taxon>Pterygota</taxon>
        <taxon>Neoptera</taxon>
        <taxon>Endopterygota</taxon>
        <taxon>Lepidoptera</taxon>
        <taxon>Glossata</taxon>
        <taxon>Ditrysia</taxon>
        <taxon>Geometroidea</taxon>
        <taxon>Geometridae</taxon>
        <taxon>Larentiinae</taxon>
        <taxon>Operophtera</taxon>
    </lineage>
</organism>
<dbReference type="EMBL" id="JTDY01005337">
    <property type="protein sequence ID" value="KOB67102.1"/>
    <property type="molecule type" value="Genomic_DNA"/>
</dbReference>
<dbReference type="InterPro" id="IPR038606">
    <property type="entry name" value="To_sf"/>
</dbReference>
<evidence type="ECO:0000313" key="2">
    <source>
        <dbReference type="Proteomes" id="UP000037510"/>
    </source>
</evidence>
<dbReference type="Gene3D" id="3.15.10.30">
    <property type="entry name" value="Haemolymph juvenile hormone binding protein"/>
    <property type="match status" value="3"/>
</dbReference>